<dbReference type="Proteomes" id="UP000245080">
    <property type="component" value="Unassembled WGS sequence"/>
</dbReference>
<dbReference type="RefSeq" id="WP_109249545.1">
    <property type="nucleotide sequence ID" value="NZ_QCXQ01000001.1"/>
</dbReference>
<evidence type="ECO:0000259" key="2">
    <source>
        <dbReference type="Pfam" id="PF04892"/>
    </source>
</evidence>
<name>A0A2V1N177_9LACO</name>
<feature type="transmembrane region" description="Helical" evidence="1">
    <location>
        <begin position="77"/>
        <end position="95"/>
    </location>
</feature>
<dbReference type="PANTHER" id="PTHR36834">
    <property type="entry name" value="MEMBRANE PROTEIN-RELATED"/>
    <property type="match status" value="1"/>
</dbReference>
<feature type="transmembrane region" description="Helical" evidence="1">
    <location>
        <begin position="6"/>
        <end position="24"/>
    </location>
</feature>
<dbReference type="Pfam" id="PF04892">
    <property type="entry name" value="VanZ"/>
    <property type="match status" value="1"/>
</dbReference>
<dbReference type="InterPro" id="IPR053150">
    <property type="entry name" value="Teicoplanin_resist-assoc"/>
</dbReference>
<keyword evidence="1" id="KW-0812">Transmembrane</keyword>
<evidence type="ECO:0000313" key="3">
    <source>
        <dbReference type="EMBL" id="PWG00832.1"/>
    </source>
</evidence>
<organism evidence="3 4">
    <name type="scientific">Levilactobacillus bambusae</name>
    <dbReference type="NCBI Taxonomy" id="2024736"/>
    <lineage>
        <taxon>Bacteria</taxon>
        <taxon>Bacillati</taxon>
        <taxon>Bacillota</taxon>
        <taxon>Bacilli</taxon>
        <taxon>Lactobacillales</taxon>
        <taxon>Lactobacillaceae</taxon>
        <taxon>Levilactobacillus</taxon>
    </lineage>
</organism>
<keyword evidence="4" id="KW-1185">Reference proteome</keyword>
<dbReference type="AlphaFoldDB" id="A0A2V1N177"/>
<proteinExistence type="predicted"/>
<dbReference type="OrthoDB" id="2319376at2"/>
<feature type="transmembrane region" description="Helical" evidence="1">
    <location>
        <begin position="36"/>
        <end position="57"/>
    </location>
</feature>
<evidence type="ECO:0000256" key="1">
    <source>
        <dbReference type="SAM" id="Phobius"/>
    </source>
</evidence>
<dbReference type="PANTHER" id="PTHR36834:SF1">
    <property type="entry name" value="INTEGRAL MEMBRANE PROTEIN"/>
    <property type="match status" value="1"/>
</dbReference>
<feature type="transmembrane region" description="Helical" evidence="1">
    <location>
        <begin position="107"/>
        <end position="124"/>
    </location>
</feature>
<keyword evidence="1" id="KW-0472">Membrane</keyword>
<comment type="caution">
    <text evidence="3">The sequence shown here is derived from an EMBL/GenBank/DDBJ whole genome shotgun (WGS) entry which is preliminary data.</text>
</comment>
<accession>A0A2V1N177</accession>
<feature type="transmembrane region" description="Helical" evidence="1">
    <location>
        <begin position="139"/>
        <end position="161"/>
    </location>
</feature>
<dbReference type="EMBL" id="QCXQ01000001">
    <property type="protein sequence ID" value="PWG00832.1"/>
    <property type="molecule type" value="Genomic_DNA"/>
</dbReference>
<sequence length="170" mass="18788">MMRWSVVLVTWFILGLAIVAVLTTAKSHRIVKLLSLGYLMTGVFLLFSPLSITGMQISVMPWGLGRTNLTNIQTTMSLSYFENILLTIPLGLLIARFFPRMSLVGKIGVGLFVGASIEITQHYLSHEIFINRSSDINDVLANGLGIVIGMVFFSLMAYVILHKKQSPVKA</sequence>
<feature type="domain" description="VanZ-like" evidence="2">
    <location>
        <begin position="37"/>
        <end position="156"/>
    </location>
</feature>
<keyword evidence="1" id="KW-1133">Transmembrane helix</keyword>
<evidence type="ECO:0000313" key="4">
    <source>
        <dbReference type="Proteomes" id="UP000245080"/>
    </source>
</evidence>
<reference evidence="3 4" key="1">
    <citation type="journal article" date="2018" name="Int. J. Syst. Evol. Microbiol.">
        <title>Lactobacillus bambusae sp. nov., isolated from a traditional fermented Ma-bamboo shoots of Taiwan.</title>
        <authorList>
            <person name="Wang L.-T."/>
        </authorList>
    </citation>
    <scope>NUCLEOTIDE SEQUENCE [LARGE SCALE GENOMIC DNA]</scope>
    <source>
        <strain evidence="3 4">BS-W1</strain>
    </source>
</reference>
<gene>
    <name evidence="3" type="ORF">DCM90_01245</name>
</gene>
<protein>
    <recommendedName>
        <fullName evidence="2">VanZ-like domain-containing protein</fullName>
    </recommendedName>
</protein>
<dbReference type="InterPro" id="IPR006976">
    <property type="entry name" value="VanZ-like"/>
</dbReference>